<proteinExistence type="predicted"/>
<accession>A0A8J8FFN0</accession>
<dbReference type="EMBL" id="WHPF01000010">
    <property type="protein sequence ID" value="NNV56800.1"/>
    <property type="molecule type" value="Genomic_DNA"/>
</dbReference>
<comment type="caution">
    <text evidence="2">The sequence shown here is derived from an EMBL/GenBank/DDBJ whole genome shotgun (WGS) entry which is preliminary data.</text>
</comment>
<dbReference type="Pfam" id="PF01266">
    <property type="entry name" value="DAO"/>
    <property type="match status" value="1"/>
</dbReference>
<reference evidence="2" key="1">
    <citation type="submission" date="2019-10" db="EMBL/GenBank/DDBJ databases">
        <title>Draft genome sequence of Panacibacter sp. KCS-6.</title>
        <authorList>
            <person name="Yim K.J."/>
        </authorList>
    </citation>
    <scope>NUCLEOTIDE SEQUENCE</scope>
    <source>
        <strain evidence="2">KCS-6</strain>
    </source>
</reference>
<protein>
    <submittedName>
        <fullName evidence="2">FAD-dependent oxidoreductase</fullName>
    </submittedName>
</protein>
<evidence type="ECO:0000313" key="3">
    <source>
        <dbReference type="Proteomes" id="UP000598971"/>
    </source>
</evidence>
<dbReference type="InterPro" id="IPR036188">
    <property type="entry name" value="FAD/NAD-bd_sf"/>
</dbReference>
<organism evidence="2 3">
    <name type="scientific">Limnovirga soli</name>
    <dbReference type="NCBI Taxonomy" id="2656915"/>
    <lineage>
        <taxon>Bacteria</taxon>
        <taxon>Pseudomonadati</taxon>
        <taxon>Bacteroidota</taxon>
        <taxon>Chitinophagia</taxon>
        <taxon>Chitinophagales</taxon>
        <taxon>Chitinophagaceae</taxon>
        <taxon>Limnovirga</taxon>
    </lineage>
</organism>
<dbReference type="GO" id="GO:0005737">
    <property type="term" value="C:cytoplasm"/>
    <property type="evidence" value="ECO:0007669"/>
    <property type="project" value="TreeGrafter"/>
</dbReference>
<evidence type="ECO:0000259" key="1">
    <source>
        <dbReference type="Pfam" id="PF01266"/>
    </source>
</evidence>
<name>A0A8J8FFN0_9BACT</name>
<dbReference type="Proteomes" id="UP000598971">
    <property type="component" value="Unassembled WGS sequence"/>
</dbReference>
<sequence>MRVDYIIVGQGLCGTFLSWNLLKAGKSVLVIDAPQPFTATKVASGIINPVTGRRIVRTWMIEDLLPFAIDAYTQLGQQINTTLVEESSILDFHPTPQMQQAFAERLPQEPTYLHLPDKEEDASWQHFFRYNYGIGKIQPALILHLQAMLANWRLYLQQHQLLLEETFNHGELVFNTAAEEVQYKDFSAAKIICCDGVAGFNLPWFNKLPYVRTKGEAIIADIPGLPRTQLYKQGITIVPWKDGLFWIGSNYVWDYEDVLPTVAFRKKVEEQLNYWLRIPYTITDHLAAERPANIERRPFVGLHPHQPLLGILNGMGTKGCSLAPFFAHELTQHLLHQLPINPLADVQRFKRVLADR</sequence>
<dbReference type="AlphaFoldDB" id="A0A8J8FFN0"/>
<feature type="domain" description="FAD dependent oxidoreductase" evidence="1">
    <location>
        <begin position="4"/>
        <end position="332"/>
    </location>
</feature>
<dbReference type="Gene3D" id="3.50.50.60">
    <property type="entry name" value="FAD/NAD(P)-binding domain"/>
    <property type="match status" value="2"/>
</dbReference>
<gene>
    <name evidence="2" type="ORF">GD597_15110</name>
</gene>
<evidence type="ECO:0000313" key="2">
    <source>
        <dbReference type="EMBL" id="NNV56800.1"/>
    </source>
</evidence>
<dbReference type="SUPFAM" id="SSF51905">
    <property type="entry name" value="FAD/NAD(P)-binding domain"/>
    <property type="match status" value="1"/>
</dbReference>
<dbReference type="Gene3D" id="3.30.9.10">
    <property type="entry name" value="D-Amino Acid Oxidase, subunit A, domain 2"/>
    <property type="match status" value="1"/>
</dbReference>
<keyword evidence="3" id="KW-1185">Reference proteome</keyword>
<dbReference type="PANTHER" id="PTHR13847">
    <property type="entry name" value="SARCOSINE DEHYDROGENASE-RELATED"/>
    <property type="match status" value="1"/>
</dbReference>
<dbReference type="RefSeq" id="WP_171608738.1">
    <property type="nucleotide sequence ID" value="NZ_WHPF01000010.1"/>
</dbReference>
<dbReference type="InterPro" id="IPR006076">
    <property type="entry name" value="FAD-dep_OxRdtase"/>
</dbReference>